<accession>A0A2S7VW29</accession>
<evidence type="ECO:0000256" key="1">
    <source>
        <dbReference type="ARBA" id="ARBA00022801"/>
    </source>
</evidence>
<evidence type="ECO:0000256" key="4">
    <source>
        <dbReference type="PIRNR" id="PIRNR000962"/>
    </source>
</evidence>
<dbReference type="Pfam" id="PF02112">
    <property type="entry name" value="PDEase_II"/>
    <property type="match status" value="1"/>
</dbReference>
<protein>
    <submittedName>
        <fullName evidence="6">3',5'-cyclic-nucleotide phosphodiesterase</fullName>
    </submittedName>
</protein>
<dbReference type="PROSITE" id="PS00607">
    <property type="entry name" value="PDEASE_II"/>
    <property type="match status" value="1"/>
</dbReference>
<dbReference type="RefSeq" id="WP_045129790.1">
    <property type="nucleotide sequence ID" value="NZ_JZSS01000002.1"/>
</dbReference>
<evidence type="ECO:0000313" key="7">
    <source>
        <dbReference type="Proteomes" id="UP000238730"/>
    </source>
</evidence>
<organism evidence="6 7">
    <name type="scientific">Photobacterium angustum</name>
    <dbReference type="NCBI Taxonomy" id="661"/>
    <lineage>
        <taxon>Bacteria</taxon>
        <taxon>Pseudomonadati</taxon>
        <taxon>Pseudomonadota</taxon>
        <taxon>Gammaproteobacteria</taxon>
        <taxon>Vibrionales</taxon>
        <taxon>Vibrionaceae</taxon>
        <taxon>Photobacterium</taxon>
    </lineage>
</organism>
<dbReference type="CDD" id="cd07735">
    <property type="entry name" value="class_II_PDE_MBL-fold"/>
    <property type="match status" value="1"/>
</dbReference>
<dbReference type="InterPro" id="IPR000396">
    <property type="entry name" value="Pdiesterase2"/>
</dbReference>
<sequence length="327" mass="35861">MNKHLIMAALCCYSSFSFAGFDVITLGAKGGIQDGNLTAFMLKSNTDNNYITLDAGSIVNGLIAATNKDAFSDMVAPISSPYTQEGYILTQKIQGYFISHAHLDHIAGLIIASPDDSKKPIYALPSVHQTISQDYFNWKAWPNFTSQGEGFKLGKYELAPLTINQWLPVANTELKVKAFPLSHSGAESTAFLFKNAANEVVIYLGDTGPDAVEKSTALDTIWQQIAPYIQQKKLKGIFIETSFSNSTPDKLLFGHLTPKWLLAELDSLAGYVGGEQPLKDLNVIITHIKHSLKKGTNPQTVIEQELNADNKLGVNFIFTEQGDRTLL</sequence>
<dbReference type="PRINTS" id="PR00388">
    <property type="entry name" value="PDIESTERASE2"/>
</dbReference>
<dbReference type="AlphaFoldDB" id="A0A2S7VW29"/>
<evidence type="ECO:0000256" key="2">
    <source>
        <dbReference type="ARBA" id="ARBA00023149"/>
    </source>
</evidence>
<dbReference type="GO" id="GO:0047555">
    <property type="term" value="F:3',5'-cyclic-GMP phosphodiesterase activity"/>
    <property type="evidence" value="ECO:0007669"/>
    <property type="project" value="TreeGrafter"/>
</dbReference>
<dbReference type="GO" id="GO:0006198">
    <property type="term" value="P:cAMP catabolic process"/>
    <property type="evidence" value="ECO:0007669"/>
    <property type="project" value="UniProtKB-UniRule"/>
</dbReference>
<dbReference type="InterPro" id="IPR036866">
    <property type="entry name" value="RibonucZ/Hydroxyglut_hydro"/>
</dbReference>
<evidence type="ECO:0000256" key="3">
    <source>
        <dbReference type="ARBA" id="ARBA00025762"/>
    </source>
</evidence>
<name>A0A2S7VW29_PHOAN</name>
<dbReference type="GO" id="GO:0004115">
    <property type="term" value="F:3',5'-cyclic-AMP phosphodiesterase activity"/>
    <property type="evidence" value="ECO:0007669"/>
    <property type="project" value="UniProtKB-UniRule"/>
</dbReference>
<dbReference type="PIRSF" id="PIRSF000962">
    <property type="entry name" value="Cyc_nuc_PDEase"/>
    <property type="match status" value="1"/>
</dbReference>
<dbReference type="PANTHER" id="PTHR28283">
    <property type="entry name" value="3',5'-CYCLIC-NUCLEOTIDE PHOSPHODIESTERASE 1"/>
    <property type="match status" value="1"/>
</dbReference>
<keyword evidence="2 4" id="KW-0114">cAMP</keyword>
<evidence type="ECO:0000313" key="6">
    <source>
        <dbReference type="EMBL" id="PQJ66320.1"/>
    </source>
</evidence>
<keyword evidence="5" id="KW-0732">Signal</keyword>
<comment type="similarity">
    <text evidence="3 4">Belongs to the cyclic nucleotide phosphodiesterase class-II family.</text>
</comment>
<dbReference type="PANTHER" id="PTHR28283:SF1">
    <property type="entry name" value="3',5'-CYCLIC-NUCLEOTIDE PHOSPHODIESTERASE 1"/>
    <property type="match status" value="1"/>
</dbReference>
<proteinExistence type="inferred from homology"/>
<dbReference type="Gene3D" id="3.60.15.10">
    <property type="entry name" value="Ribonuclease Z/Hydroxyacylglutathione hydrolase-like"/>
    <property type="match status" value="1"/>
</dbReference>
<dbReference type="EMBL" id="MSCJ01000001">
    <property type="protein sequence ID" value="PQJ66320.1"/>
    <property type="molecule type" value="Genomic_DNA"/>
</dbReference>
<feature type="chain" id="PRO_5015441382" evidence="5">
    <location>
        <begin position="20"/>
        <end position="327"/>
    </location>
</feature>
<comment type="caution">
    <text evidence="6">The sequence shown here is derived from an EMBL/GenBank/DDBJ whole genome shotgun (WGS) entry which is preliminary data.</text>
</comment>
<dbReference type="Proteomes" id="UP000238730">
    <property type="component" value="Unassembled WGS sequence"/>
</dbReference>
<dbReference type="SUPFAM" id="SSF56281">
    <property type="entry name" value="Metallo-hydrolase/oxidoreductase"/>
    <property type="match status" value="1"/>
</dbReference>
<gene>
    <name evidence="6" type="ORF">BTO08_02250</name>
</gene>
<evidence type="ECO:0000256" key="5">
    <source>
        <dbReference type="SAM" id="SignalP"/>
    </source>
</evidence>
<feature type="signal peptide" evidence="5">
    <location>
        <begin position="1"/>
        <end position="19"/>
    </location>
</feature>
<keyword evidence="1 4" id="KW-0378">Hydrolase</keyword>
<reference evidence="6 7" key="1">
    <citation type="submission" date="2016-12" db="EMBL/GenBank/DDBJ databases">
        <title>Diversity of luminous bacteria.</title>
        <authorList>
            <person name="Yoshizawa S."/>
            <person name="Kogure K."/>
        </authorList>
    </citation>
    <scope>NUCLEOTIDE SEQUENCE [LARGE SCALE GENOMIC DNA]</scope>
    <source>
        <strain evidence="6 7">LC1-200</strain>
    </source>
</reference>
<dbReference type="InterPro" id="IPR024225">
    <property type="entry name" value="cAMP-PdiesteraseII_CS"/>
</dbReference>
<dbReference type="OrthoDB" id="9803916at2"/>
<dbReference type="GO" id="GO:1902660">
    <property type="term" value="P:negative regulation of glucose mediated signaling pathway"/>
    <property type="evidence" value="ECO:0007669"/>
    <property type="project" value="TreeGrafter"/>
</dbReference>